<reference evidence="4 5" key="1">
    <citation type="submission" date="2019-10" db="EMBL/GenBank/DDBJ databases">
        <title>Vibrio sp. nov. isolated from a shrimp pond.</title>
        <authorList>
            <person name="Gomez-Gil B."/>
            <person name="Enciso-Ibarra J."/>
            <person name="Enciso-Ibarra K."/>
            <person name="Bolan-Mejia C."/>
        </authorList>
    </citation>
    <scope>NUCLEOTIDE SEQUENCE [LARGE SCALE GENOMIC DNA]</scope>
    <source>
        <strain evidence="4 5">CAIM 722</strain>
    </source>
</reference>
<feature type="domain" description="Periplasmic binding protein" evidence="3">
    <location>
        <begin position="73"/>
        <end position="326"/>
    </location>
</feature>
<comment type="caution">
    <text evidence="4">The sequence shown here is derived from an EMBL/GenBank/DDBJ whole genome shotgun (WGS) entry which is preliminary data.</text>
</comment>
<sequence>MKKSVLISFLLGTLVAISSQAVASQVLKGYWHYREFLSAHSTQEMLTKKLSETVRETPVALSIPQKKVLTISVVFPGQQVSDYWVRNIKAFEMRLNELGIRYKLNQVFTRPDENARQQSLSLMEALKNNSDYLIFTLNSARHRKFVEHVLQASTTKLILQNITTPIKAWDERQPFMYVGFDHELGTERLVDYYRHKEPAGSRYSVLYFTEGYVSAARGDTFIEEMQSQGRYQLASSYYTKGTEESGYKATLNMVKKAPDIKFIYACSTDVALGAVKALKELHRQDILLNGWGGGSAELDALSKGDLDVTVMRMNDDTGVAMAEAIKWDLEGKVVPTVYSGDFDVVTKDDSQDRIQRLEKRAFRYSDQ</sequence>
<dbReference type="InterPro" id="IPR028082">
    <property type="entry name" value="Peripla_BP_I"/>
</dbReference>
<keyword evidence="2" id="KW-0732">Signal</keyword>
<keyword evidence="5" id="KW-1185">Reference proteome</keyword>
<dbReference type="AlphaFoldDB" id="A0A7X4RV41"/>
<dbReference type="PANTHER" id="PTHR30146">
    <property type="entry name" value="LACI-RELATED TRANSCRIPTIONAL REPRESSOR"/>
    <property type="match status" value="1"/>
</dbReference>
<proteinExistence type="predicted"/>
<feature type="signal peptide" evidence="2">
    <location>
        <begin position="1"/>
        <end position="23"/>
    </location>
</feature>
<evidence type="ECO:0000256" key="2">
    <source>
        <dbReference type="SAM" id="SignalP"/>
    </source>
</evidence>
<gene>
    <name evidence="4" type="ORF">F9817_15255</name>
</gene>
<dbReference type="Pfam" id="PF13407">
    <property type="entry name" value="Peripla_BP_4"/>
    <property type="match status" value="1"/>
</dbReference>
<dbReference type="SUPFAM" id="SSF53822">
    <property type="entry name" value="Periplasmic binding protein-like I"/>
    <property type="match status" value="1"/>
</dbReference>
<dbReference type="GO" id="GO:0003700">
    <property type="term" value="F:DNA-binding transcription factor activity"/>
    <property type="evidence" value="ECO:0007669"/>
    <property type="project" value="TreeGrafter"/>
</dbReference>
<dbReference type="GO" id="GO:0055085">
    <property type="term" value="P:transmembrane transport"/>
    <property type="evidence" value="ECO:0007669"/>
    <property type="project" value="UniProtKB-ARBA"/>
</dbReference>
<dbReference type="InterPro" id="IPR025997">
    <property type="entry name" value="SBP_2_dom"/>
</dbReference>
<feature type="chain" id="PRO_5031530800" description="Autoinducer 2-binding periplasmic protein LuxP" evidence="2">
    <location>
        <begin position="24"/>
        <end position="367"/>
    </location>
</feature>
<dbReference type="GO" id="GO:0000976">
    <property type="term" value="F:transcription cis-regulatory region binding"/>
    <property type="evidence" value="ECO:0007669"/>
    <property type="project" value="TreeGrafter"/>
</dbReference>
<dbReference type="RefSeq" id="WP_161157030.1">
    <property type="nucleotide sequence ID" value="NZ_WEKT01000031.1"/>
</dbReference>
<name>A0A7X4RV41_9VIBR</name>
<dbReference type="Proteomes" id="UP000462621">
    <property type="component" value="Unassembled WGS sequence"/>
</dbReference>
<dbReference type="PANTHER" id="PTHR30146:SF145">
    <property type="entry name" value="RIBOSE OPERON REPRESSOR"/>
    <property type="match status" value="1"/>
</dbReference>
<dbReference type="EMBL" id="WEKT01000031">
    <property type="protein sequence ID" value="MZI94551.1"/>
    <property type="molecule type" value="Genomic_DNA"/>
</dbReference>
<organism evidence="4 5">
    <name type="scientific">Vibrio eleionomae</name>
    <dbReference type="NCBI Taxonomy" id="2653505"/>
    <lineage>
        <taxon>Bacteria</taxon>
        <taxon>Pseudomonadati</taxon>
        <taxon>Pseudomonadota</taxon>
        <taxon>Gammaproteobacteria</taxon>
        <taxon>Vibrionales</taxon>
        <taxon>Vibrionaceae</taxon>
        <taxon>Vibrio</taxon>
    </lineage>
</organism>
<protein>
    <recommendedName>
        <fullName evidence="1">Autoinducer 2-binding periplasmic protein LuxP</fullName>
    </recommendedName>
</protein>
<evidence type="ECO:0000313" key="4">
    <source>
        <dbReference type="EMBL" id="MZI94551.1"/>
    </source>
</evidence>
<evidence type="ECO:0000313" key="5">
    <source>
        <dbReference type="Proteomes" id="UP000462621"/>
    </source>
</evidence>
<evidence type="ECO:0000259" key="3">
    <source>
        <dbReference type="Pfam" id="PF13407"/>
    </source>
</evidence>
<dbReference type="Gene3D" id="3.40.50.2300">
    <property type="match status" value="2"/>
</dbReference>
<accession>A0A7X4RV41</accession>
<evidence type="ECO:0000256" key="1">
    <source>
        <dbReference type="ARBA" id="ARBA00022181"/>
    </source>
</evidence>